<dbReference type="Proteomes" id="UP000758155">
    <property type="component" value="Unassembled WGS sequence"/>
</dbReference>
<dbReference type="OrthoDB" id="10031156at2759"/>
<dbReference type="InterPro" id="IPR058210">
    <property type="entry name" value="SACS/Nov_dom"/>
</dbReference>
<organism evidence="4 5">
    <name type="scientific">Didymella heteroderae</name>
    <dbReference type="NCBI Taxonomy" id="1769908"/>
    <lineage>
        <taxon>Eukaryota</taxon>
        <taxon>Fungi</taxon>
        <taxon>Dikarya</taxon>
        <taxon>Ascomycota</taxon>
        <taxon>Pezizomycotina</taxon>
        <taxon>Dothideomycetes</taxon>
        <taxon>Pleosporomycetidae</taxon>
        <taxon>Pleosporales</taxon>
        <taxon>Pleosporineae</taxon>
        <taxon>Didymellaceae</taxon>
        <taxon>Didymella</taxon>
    </lineage>
</organism>
<protein>
    <recommendedName>
        <fullName evidence="3">Sacsin/Nov domain-containing protein</fullName>
    </recommendedName>
</protein>
<keyword evidence="2" id="KW-1133">Transmembrane helix</keyword>
<proteinExistence type="predicted"/>
<evidence type="ECO:0000256" key="2">
    <source>
        <dbReference type="SAM" id="Phobius"/>
    </source>
</evidence>
<dbReference type="PANTHER" id="PTHR47839:SF1">
    <property type="entry name" value="DOMAIN PROTEIN, PUTATIVE (AFU_ORTHOLOGUE AFUA_6G04830)-RELATED"/>
    <property type="match status" value="1"/>
</dbReference>
<name>A0A9P5BWZ9_9PLEO</name>
<feature type="transmembrane region" description="Helical" evidence="2">
    <location>
        <begin position="1636"/>
        <end position="1656"/>
    </location>
</feature>
<feature type="region of interest" description="Disordered" evidence="1">
    <location>
        <begin position="1424"/>
        <end position="1491"/>
    </location>
</feature>
<feature type="transmembrane region" description="Helical" evidence="2">
    <location>
        <begin position="1607"/>
        <end position="1629"/>
    </location>
</feature>
<evidence type="ECO:0000256" key="1">
    <source>
        <dbReference type="SAM" id="MobiDB-lite"/>
    </source>
</evidence>
<evidence type="ECO:0000259" key="3">
    <source>
        <dbReference type="Pfam" id="PF25794"/>
    </source>
</evidence>
<keyword evidence="5" id="KW-1185">Reference proteome</keyword>
<dbReference type="Pfam" id="PF12449">
    <property type="entry name" value="DUF3684"/>
    <property type="match status" value="1"/>
</dbReference>
<dbReference type="InterPro" id="IPR022155">
    <property type="entry name" value="DUF3684"/>
</dbReference>
<dbReference type="InterPro" id="IPR036890">
    <property type="entry name" value="HATPase_C_sf"/>
</dbReference>
<dbReference type="NCBIfam" id="NF047352">
    <property type="entry name" value="P_loop_sacsin"/>
    <property type="match status" value="1"/>
</dbReference>
<feature type="domain" description="Sacsin/Nov" evidence="3">
    <location>
        <begin position="29"/>
        <end position="162"/>
    </location>
</feature>
<feature type="region of interest" description="Disordered" evidence="1">
    <location>
        <begin position="315"/>
        <end position="334"/>
    </location>
</feature>
<accession>A0A9P5BWZ9</accession>
<dbReference type="InterPro" id="IPR020575">
    <property type="entry name" value="Hsp90_N"/>
</dbReference>
<gene>
    <name evidence="4" type="ORF">E8E12_002606</name>
</gene>
<dbReference type="EMBL" id="SWKV01000080">
    <property type="protein sequence ID" value="KAF3033491.1"/>
    <property type="molecule type" value="Genomic_DNA"/>
</dbReference>
<dbReference type="PANTHER" id="PTHR47839">
    <property type="entry name" value="DOMAIN PROTEIN, PUTATIVE (AFU_ORTHOLOGUE AFUA_6G04830)-RELATED"/>
    <property type="match status" value="1"/>
</dbReference>
<evidence type="ECO:0000313" key="4">
    <source>
        <dbReference type="EMBL" id="KAF3033491.1"/>
    </source>
</evidence>
<dbReference type="Pfam" id="PF25794">
    <property type="entry name" value="SACS"/>
    <property type="match status" value="1"/>
</dbReference>
<keyword evidence="2" id="KW-0812">Transmembrane</keyword>
<reference evidence="4" key="1">
    <citation type="submission" date="2019-04" db="EMBL/GenBank/DDBJ databases">
        <title>Sequencing of skin fungus with MAO and IRED activity.</title>
        <authorList>
            <person name="Marsaioli A.J."/>
            <person name="Bonatto J.M.C."/>
            <person name="Reis Junior O."/>
        </authorList>
    </citation>
    <scope>NUCLEOTIDE SEQUENCE</scope>
    <source>
        <strain evidence="4">28M1</strain>
    </source>
</reference>
<dbReference type="Gene3D" id="3.30.565.10">
    <property type="entry name" value="Histidine kinase-like ATPase, C-terminal domain"/>
    <property type="match status" value="1"/>
</dbReference>
<sequence length="2106" mass="232403">MASIDFARLRNQTMADGLDSEVTVNTRALIDKVLARYSSEHTTLRELIQNAADAKATTVTIRLETDPSLSIPTPQGAEDPVLLRHIIQNHTLKRLVVTNNGQAFTTADWKRLKSIADGNPDETKIGAFGVGFYSVFADCDEPFVVSGDKTMAFYWKGNTLSTKIASVPADHDTSMTIFSLDYRQANPASPSYSPSKLPNLPNLCQFLATSLTFVGLENIELHVDDYVVASFSKKVSPPEDIRVPQGLKTETEGGLMRVSRVTRQHSQIDAEWMNVIATAQLPPKRAADLVQQEVRNAGTTLRSFFSKFSAPAPQPAVKAAKPAPTEKLSSDQTIEGESKGTIFLQVYTVEASTKVSQKFAAEIERATKKSPPMSTKIALLTSPYQDPSALLSTGSGSTAELSAKIFAEVLPTKSGRIFIGFPTAQTTGYLAHISAPSLIPTVERENVDMNARYISTWNIELLRVAGLACRISYVSEMAEIQARVKAESVDELIPQAIYTLQQYTANTSHPSTALGEKIDEAFWNCSKERSIAILSTKGVMASKNVRMPAETLSFLNEVPMVPQQLATEAVTFMLSLHRRGFITELTMQDIRQGLESRALNEEELSEFVRWCGAKLESGEIDVPGSRSLFENTVANIDVQPEKNSGRILALGDVSTYVNPARITPTLPLPPDTIPFAFTKNMSAKQLQMFGWIELSMVRWLRHLTTPPQLAEFTSSEALALQVLSLASKCWEQLDGSSKETVVKILTPHTIMPTKVGLRRPQESYFPTVKLFDDLPTVKSFAGSKEKFLLALGVRKTVDLPMVFDRMRNNDAAAGTNKASWNHVDLIKYFASVIDEIPKKDLDRLRETPFLPGEGKLVKPAQMFKASELYAPDQAILSLGLTQVKIPFEFKPNLREGALLLRLGLKQWPDSTTIANTLYHAGQASDQQLYLLTLDYFLQNYYKNNYGAEVAKFAALTLPILPTEQAPFPNLVAPFQCYMNENASCLGFAILRSDLRPHAEKLGVKRDPPITPCVQQLLKSPPKSKIDAEMQFAYFASRGTELDQTHGLTSSLSSASIVPIFRKYYLDPTCSGFEDGSKRQTGKTEMRIHHYNPPEHVFVGSDQEYRGILDYVHYGAEATAFLLKIGAKHEPSVRDLAELLTFKPARFLNTIGQEKYLDLLRKLAEHAPALWKDKALVEKLVASRVLLGYRDIKEDSKKETAADDDLDDFDEPGVHREWSLNSAREIVIIDDVNHLSKFRDYVIAAPQEEALEEFYARFGTPKISELVKTNQTIGAVARDQSPAITLRKDILERARLFLHEYERDGATKAIRHDAKWLASNLTVHCVSDISIRYSLTERNVATSSKKTAIILKMRAAGYVLSVTPKYDLYEVSKELVRLLITRPKQNDTIALERILTEPLRRLQQKGINVERILRRKEHEARIAKQQELEQEQEERQRAAEQAKSAVVKAGDTENIPPPSTPEKSNRMPGAFGNSPDTSMELANNNRQSMDNGLIGNWAKKLGFKNAPAAPGSETKGTDGPQISRDIQATRSNIQNAIKECRPAGQQNINTKHHQDPTELDRGGYCNGEQWENLHKAFSVPFNGRHVDVYYGRDEAAPPAELQPQLNGFLPLIFGLTGIFQVNPAAVNIFLDKKSNTVAFNLNGSLFFNLAWFMALHAPTFGSLEGRLRALDSWFFTYCHELAHNLVADHNARHNWYNQQIAIEYSQQYRAAFTALEFTRESSQAPSGEVSMGIMPIPTSLGGEPPKYDATPTSETIFSVLPITSSVPAADTSPLPRFMFRPSTWPSWWRGPTPGGTAAPSQTVACNIHFCPTGTVNSTSTSPSTPLRTIPGPVDPPTITPALSTSSHFAMPPGPDETFVDTYPESSSQCTAAPKLTPLPISTVSGIIQDPLVTPAPAMSRNLSMPVPDGMQERYVYCGSDKCVPIEMSGLAACYGTPDPRADLTVAPDVPSPAASALPVSREPITVTIDFELRYCTSGMATVYIITPTPSTYPVLPWASGFAVPPEPTPVGGVHKAFVPIDWWRGPGQPIMPDVLEGIHGPIQRHSSNAATSLLATNDPCFRHYFPSSYAPKPASTTMVTVSKPVQPVTSASLHFPDPSPPFSAFIV</sequence>
<keyword evidence="2" id="KW-0472">Membrane</keyword>
<feature type="compositionally biased region" description="Basic and acidic residues" evidence="1">
    <location>
        <begin position="1424"/>
        <end position="1439"/>
    </location>
</feature>
<evidence type="ECO:0000313" key="5">
    <source>
        <dbReference type="Proteomes" id="UP000758155"/>
    </source>
</evidence>
<dbReference type="SUPFAM" id="SSF55874">
    <property type="entry name" value="ATPase domain of HSP90 chaperone/DNA topoisomerase II/histidine kinase"/>
    <property type="match status" value="1"/>
</dbReference>
<comment type="caution">
    <text evidence="4">The sequence shown here is derived from an EMBL/GenBank/DDBJ whole genome shotgun (WGS) entry which is preliminary data.</text>
</comment>
<feature type="compositionally biased region" description="Polar residues" evidence="1">
    <location>
        <begin position="1473"/>
        <end position="1489"/>
    </location>
</feature>
<dbReference type="PRINTS" id="PR00775">
    <property type="entry name" value="HEATSHOCK90"/>
</dbReference>